<keyword evidence="1" id="KW-0812">Transmembrane</keyword>
<gene>
    <name evidence="2" type="ORF">PFFVO_01509</name>
</gene>
<protein>
    <submittedName>
        <fullName evidence="2">Uncharacterized protein</fullName>
    </submittedName>
</protein>
<feature type="transmembrane region" description="Helical" evidence="1">
    <location>
        <begin position="12"/>
        <end position="31"/>
    </location>
</feature>
<sequence length="60" mass="7396">MKVYVCNMNKYEYFYSPIQLLHLILLLRPILYENYTYEKVEEKFCCKLKTCTHKNYTFLG</sequence>
<organism evidence="2 3">
    <name type="scientific">Plasmodium falciparum Vietnam Oak-Knoll</name>
    <name type="common">FVO</name>
    <dbReference type="NCBI Taxonomy" id="1036723"/>
    <lineage>
        <taxon>Eukaryota</taxon>
        <taxon>Sar</taxon>
        <taxon>Alveolata</taxon>
        <taxon>Apicomplexa</taxon>
        <taxon>Aconoidasida</taxon>
        <taxon>Haemosporida</taxon>
        <taxon>Plasmodiidae</taxon>
        <taxon>Plasmodium</taxon>
        <taxon>Plasmodium (Laverania)</taxon>
    </lineage>
</organism>
<name>A0A024VAT5_PLAFA</name>
<keyword evidence="1" id="KW-0472">Membrane</keyword>
<dbReference type="Proteomes" id="UP000030690">
    <property type="component" value="Unassembled WGS sequence"/>
</dbReference>
<reference evidence="2 3" key="2">
    <citation type="submission" date="2013-02" db="EMBL/GenBank/DDBJ databases">
        <title>The Genome Sequence of Plasmodium falciparum Vietnam Oak-Knoll (FVO).</title>
        <authorList>
            <consortium name="The Broad Institute Genome Sequencing Platform"/>
            <consortium name="The Broad Institute Genome Sequencing Center for Infectious Disease"/>
            <person name="Neafsey D."/>
            <person name="Cheeseman I."/>
            <person name="Volkman S."/>
            <person name="Adams J."/>
            <person name="Walker B."/>
            <person name="Young S.K."/>
            <person name="Zeng Q."/>
            <person name="Gargeya S."/>
            <person name="Fitzgerald M."/>
            <person name="Haas B."/>
            <person name="Abouelleil A."/>
            <person name="Alvarado L."/>
            <person name="Arachchi H.M."/>
            <person name="Berlin A.M."/>
            <person name="Chapman S.B."/>
            <person name="Dewar J."/>
            <person name="Goldberg J."/>
            <person name="Griggs A."/>
            <person name="Gujja S."/>
            <person name="Hansen M."/>
            <person name="Howarth C."/>
            <person name="Imamovic A."/>
            <person name="Larimer J."/>
            <person name="McCowan C."/>
            <person name="Murphy C."/>
            <person name="Neiman D."/>
            <person name="Pearson M."/>
            <person name="Priest M."/>
            <person name="Roberts A."/>
            <person name="Saif S."/>
            <person name="Shea T."/>
            <person name="Sisk P."/>
            <person name="Sykes S."/>
            <person name="Wortman J."/>
            <person name="Nusbaum C."/>
            <person name="Birren B."/>
        </authorList>
    </citation>
    <scope>NUCLEOTIDE SEQUENCE [LARGE SCALE GENOMIC DNA]</scope>
    <source>
        <strain evidence="3">Vietnam Oak-Knoll (FVO)</strain>
    </source>
</reference>
<evidence type="ECO:0000256" key="1">
    <source>
        <dbReference type="SAM" id="Phobius"/>
    </source>
</evidence>
<proteinExistence type="predicted"/>
<dbReference type="AlphaFoldDB" id="A0A024VAT5"/>
<evidence type="ECO:0000313" key="2">
    <source>
        <dbReference type="EMBL" id="ETW19584.1"/>
    </source>
</evidence>
<dbReference type="EMBL" id="KI925062">
    <property type="protein sequence ID" value="ETW19584.1"/>
    <property type="molecule type" value="Genomic_DNA"/>
</dbReference>
<keyword evidence="1" id="KW-1133">Transmembrane helix</keyword>
<reference evidence="2 3" key="1">
    <citation type="submission" date="2013-02" db="EMBL/GenBank/DDBJ databases">
        <title>The Genome Annotation of Plasmodium falciparum Vietnam Oak-Knoll (FVO).</title>
        <authorList>
            <consortium name="The Broad Institute Genome Sequencing Platform"/>
            <consortium name="The Broad Institute Genome Sequencing Center for Infectious Disease"/>
            <person name="Neafsey D."/>
            <person name="Hoffman S."/>
            <person name="Volkman S."/>
            <person name="Rosenthal P."/>
            <person name="Walker B."/>
            <person name="Young S.K."/>
            <person name="Zeng Q."/>
            <person name="Gargeya S."/>
            <person name="Fitzgerald M."/>
            <person name="Haas B."/>
            <person name="Abouelleil A."/>
            <person name="Allen A.W."/>
            <person name="Alvarado L."/>
            <person name="Arachchi H.M."/>
            <person name="Berlin A.M."/>
            <person name="Chapman S.B."/>
            <person name="Gainer-Dewar J."/>
            <person name="Goldberg J."/>
            <person name="Griggs A."/>
            <person name="Gujja S."/>
            <person name="Hansen M."/>
            <person name="Howarth C."/>
            <person name="Imamovic A."/>
            <person name="Ireland A."/>
            <person name="Larimer J."/>
            <person name="McCowan C."/>
            <person name="Murphy C."/>
            <person name="Pearson M."/>
            <person name="Poon T.W."/>
            <person name="Priest M."/>
            <person name="Roberts A."/>
            <person name="Saif S."/>
            <person name="Shea T."/>
            <person name="Sisk P."/>
            <person name="Sykes S."/>
            <person name="Wortman J."/>
            <person name="Nusbaum C."/>
            <person name="Birren B."/>
        </authorList>
    </citation>
    <scope>NUCLEOTIDE SEQUENCE [LARGE SCALE GENOMIC DNA]</scope>
    <source>
        <strain evidence="3">Vietnam Oak-Knoll (FVO)</strain>
    </source>
</reference>
<accession>A0A024VAT5</accession>
<evidence type="ECO:0000313" key="3">
    <source>
        <dbReference type="Proteomes" id="UP000030690"/>
    </source>
</evidence>